<dbReference type="Gene3D" id="3.40.50.300">
    <property type="entry name" value="P-loop containing nucleotide triphosphate hydrolases"/>
    <property type="match status" value="1"/>
</dbReference>
<evidence type="ECO:0008006" key="3">
    <source>
        <dbReference type="Google" id="ProtNLM"/>
    </source>
</evidence>
<evidence type="ECO:0000313" key="1">
    <source>
        <dbReference type="EMBL" id="MEE2524791.1"/>
    </source>
</evidence>
<name>A0ABU7LMF7_9PROT</name>
<sequence>MGEQLALGLPPREDYSAASFIAGAANASARSALAGWKAWPGRVLVLYGAPGTGKTHMAHLWAEETGAILVPGEHLAVMLERLPDGRPVIVEDADARADRTALFHLMNRALNEALPALLLTGREAPSRWDTDIPDLKSRLLAVSTAELEEPDDVLLVRLLKKLFADRQSPLVDGLIEYLLPRMERSVEGARRLVEALDREALARRTPINRGVARRVLGGQDSDEDV</sequence>
<dbReference type="PANTHER" id="PTHR30050">
    <property type="entry name" value="CHROMOSOMAL REPLICATION INITIATOR PROTEIN DNAA"/>
    <property type="match status" value="1"/>
</dbReference>
<gene>
    <name evidence="1" type="ORF">V0U79_00300</name>
</gene>
<dbReference type="SUPFAM" id="SSF52540">
    <property type="entry name" value="P-loop containing nucleoside triphosphate hydrolases"/>
    <property type="match status" value="1"/>
</dbReference>
<dbReference type="RefSeq" id="WP_330197459.1">
    <property type="nucleotide sequence ID" value="NZ_JAZDRP010000001.1"/>
</dbReference>
<dbReference type="Proteomes" id="UP001354971">
    <property type="component" value="Unassembled WGS sequence"/>
</dbReference>
<proteinExistence type="predicted"/>
<accession>A0ABU7LMF7</accession>
<reference evidence="1 2" key="1">
    <citation type="submission" date="2024-01" db="EMBL/GenBank/DDBJ databases">
        <title>Hyphobacterium bacterium isolated from marine sediment.</title>
        <authorList>
            <person name="Zhao S."/>
        </authorList>
    </citation>
    <scope>NUCLEOTIDE SEQUENCE [LARGE SCALE GENOMIC DNA]</scope>
    <source>
        <strain evidence="2">HN65</strain>
    </source>
</reference>
<dbReference type="InterPro" id="IPR027417">
    <property type="entry name" value="P-loop_NTPase"/>
</dbReference>
<evidence type="ECO:0000313" key="2">
    <source>
        <dbReference type="Proteomes" id="UP001354971"/>
    </source>
</evidence>
<dbReference type="EMBL" id="JAZDRP010000001">
    <property type="protein sequence ID" value="MEE2524791.1"/>
    <property type="molecule type" value="Genomic_DNA"/>
</dbReference>
<dbReference type="PANTHER" id="PTHR30050:SF5">
    <property type="entry name" value="DNAA REGULATORY INACTIVATOR HDA"/>
    <property type="match status" value="1"/>
</dbReference>
<keyword evidence="2" id="KW-1185">Reference proteome</keyword>
<protein>
    <recommendedName>
        <fullName evidence="3">Chromosomal replication initiator DnaA</fullName>
    </recommendedName>
</protein>
<comment type="caution">
    <text evidence="1">The sequence shown here is derived from an EMBL/GenBank/DDBJ whole genome shotgun (WGS) entry which is preliminary data.</text>
</comment>
<organism evidence="1 2">
    <name type="scientific">Hyphobacterium lacteum</name>
    <dbReference type="NCBI Taxonomy" id="3116575"/>
    <lineage>
        <taxon>Bacteria</taxon>
        <taxon>Pseudomonadati</taxon>
        <taxon>Pseudomonadota</taxon>
        <taxon>Alphaproteobacteria</taxon>
        <taxon>Maricaulales</taxon>
        <taxon>Maricaulaceae</taxon>
        <taxon>Hyphobacterium</taxon>
    </lineage>
</organism>
<dbReference type="Gene3D" id="1.10.8.60">
    <property type="match status" value="1"/>
</dbReference>